<gene>
    <name evidence="12" type="primary">SWEET2A</name>
    <name evidence="12" type="ORF">MA16_Dca022821</name>
</gene>
<comment type="similarity">
    <text evidence="2 11">Belongs to the SWEET sugar transporter family.</text>
</comment>
<evidence type="ECO:0000256" key="10">
    <source>
        <dbReference type="ARBA" id="ARBA00038715"/>
    </source>
</evidence>
<dbReference type="Pfam" id="PF03083">
    <property type="entry name" value="MtN3_slv"/>
    <property type="match status" value="2"/>
</dbReference>
<keyword evidence="8 11" id="KW-1133">Transmembrane helix</keyword>
<dbReference type="FunFam" id="1.20.1280.290:FF:000002">
    <property type="entry name" value="Bidirectional sugar transporter SWEET"/>
    <property type="match status" value="1"/>
</dbReference>
<evidence type="ECO:0000256" key="7">
    <source>
        <dbReference type="ARBA" id="ARBA00022737"/>
    </source>
</evidence>
<dbReference type="GO" id="GO:0005886">
    <property type="term" value="C:plasma membrane"/>
    <property type="evidence" value="ECO:0007669"/>
    <property type="project" value="UniProtKB-SubCell"/>
</dbReference>
<feature type="transmembrane region" description="Helical" evidence="11">
    <location>
        <begin position="173"/>
        <end position="193"/>
    </location>
</feature>
<protein>
    <recommendedName>
        <fullName evidence="11">Bidirectional sugar transporter SWEET</fullName>
    </recommendedName>
</protein>
<dbReference type="InterPro" id="IPR004316">
    <property type="entry name" value="SWEET_rpt"/>
</dbReference>
<organism evidence="12 13">
    <name type="scientific">Dendrobium catenatum</name>
    <dbReference type="NCBI Taxonomy" id="906689"/>
    <lineage>
        <taxon>Eukaryota</taxon>
        <taxon>Viridiplantae</taxon>
        <taxon>Streptophyta</taxon>
        <taxon>Embryophyta</taxon>
        <taxon>Tracheophyta</taxon>
        <taxon>Spermatophyta</taxon>
        <taxon>Magnoliopsida</taxon>
        <taxon>Liliopsida</taxon>
        <taxon>Asparagales</taxon>
        <taxon>Orchidaceae</taxon>
        <taxon>Epidendroideae</taxon>
        <taxon>Malaxideae</taxon>
        <taxon>Dendrobiinae</taxon>
        <taxon>Dendrobium</taxon>
    </lineage>
</organism>
<feature type="transmembrane region" description="Helical" evidence="11">
    <location>
        <begin position="55"/>
        <end position="72"/>
    </location>
</feature>
<dbReference type="AlphaFoldDB" id="A0A2I0VIE6"/>
<reference evidence="12 13" key="1">
    <citation type="journal article" date="2016" name="Sci. Rep.">
        <title>The Dendrobium catenatum Lindl. genome sequence provides insights into polysaccharide synthase, floral development and adaptive evolution.</title>
        <authorList>
            <person name="Zhang G.Q."/>
            <person name="Xu Q."/>
            <person name="Bian C."/>
            <person name="Tsai W.C."/>
            <person name="Yeh C.M."/>
            <person name="Liu K.W."/>
            <person name="Yoshida K."/>
            <person name="Zhang L.S."/>
            <person name="Chang S.B."/>
            <person name="Chen F."/>
            <person name="Shi Y."/>
            <person name="Su Y.Y."/>
            <person name="Zhang Y.Q."/>
            <person name="Chen L.J."/>
            <person name="Yin Y."/>
            <person name="Lin M."/>
            <person name="Huang H."/>
            <person name="Deng H."/>
            <person name="Wang Z.W."/>
            <person name="Zhu S.L."/>
            <person name="Zhao X."/>
            <person name="Deng C."/>
            <person name="Niu S.C."/>
            <person name="Huang J."/>
            <person name="Wang M."/>
            <person name="Liu G.H."/>
            <person name="Yang H.J."/>
            <person name="Xiao X.J."/>
            <person name="Hsiao Y.Y."/>
            <person name="Wu W.L."/>
            <person name="Chen Y.Y."/>
            <person name="Mitsuda N."/>
            <person name="Ohme-Takagi M."/>
            <person name="Luo Y.B."/>
            <person name="Van de Peer Y."/>
            <person name="Liu Z.J."/>
        </authorList>
    </citation>
    <scope>NUCLEOTIDE SEQUENCE [LARGE SCALE GENOMIC DNA]</scope>
    <source>
        <tissue evidence="12">The whole plant</tissue>
    </source>
</reference>
<dbReference type="Gene3D" id="1.20.1280.290">
    <property type="match status" value="2"/>
</dbReference>
<dbReference type="Proteomes" id="UP000233837">
    <property type="component" value="Unassembled WGS sequence"/>
</dbReference>
<evidence type="ECO:0000256" key="6">
    <source>
        <dbReference type="ARBA" id="ARBA00022692"/>
    </source>
</evidence>
<reference evidence="12 13" key="2">
    <citation type="journal article" date="2017" name="Nature">
        <title>The Apostasia genome and the evolution of orchids.</title>
        <authorList>
            <person name="Zhang G.Q."/>
            <person name="Liu K.W."/>
            <person name="Li Z."/>
            <person name="Lohaus R."/>
            <person name="Hsiao Y.Y."/>
            <person name="Niu S.C."/>
            <person name="Wang J.Y."/>
            <person name="Lin Y.C."/>
            <person name="Xu Q."/>
            <person name="Chen L.J."/>
            <person name="Yoshida K."/>
            <person name="Fujiwara S."/>
            <person name="Wang Z.W."/>
            <person name="Zhang Y.Q."/>
            <person name="Mitsuda N."/>
            <person name="Wang M."/>
            <person name="Liu G.H."/>
            <person name="Pecoraro L."/>
            <person name="Huang H.X."/>
            <person name="Xiao X.J."/>
            <person name="Lin M."/>
            <person name="Wu X.Y."/>
            <person name="Wu W.L."/>
            <person name="Chen Y.Y."/>
            <person name="Chang S.B."/>
            <person name="Sakamoto S."/>
            <person name="Ohme-Takagi M."/>
            <person name="Yagi M."/>
            <person name="Zeng S.J."/>
            <person name="Shen C.Y."/>
            <person name="Yeh C.M."/>
            <person name="Luo Y.B."/>
            <person name="Tsai W.C."/>
            <person name="Van de Peer Y."/>
            <person name="Liu Z.J."/>
        </authorList>
    </citation>
    <scope>NUCLEOTIDE SEQUENCE [LARGE SCALE GENOMIC DNA]</scope>
    <source>
        <tissue evidence="12">The whole plant</tissue>
    </source>
</reference>
<keyword evidence="4" id="KW-1003">Cell membrane</keyword>
<evidence type="ECO:0000256" key="1">
    <source>
        <dbReference type="ARBA" id="ARBA00004651"/>
    </source>
</evidence>
<evidence type="ECO:0000313" key="13">
    <source>
        <dbReference type="Proteomes" id="UP000233837"/>
    </source>
</evidence>
<comment type="function">
    <text evidence="11">Mediates both low-affinity uptake and efflux of sugar across the membrane.</text>
</comment>
<dbReference type="PANTHER" id="PTHR10791:SF57">
    <property type="entry name" value="BIDIRECTIONAL SUGAR TRANSPORTER SWEET2A"/>
    <property type="match status" value="1"/>
</dbReference>
<keyword evidence="7" id="KW-0677">Repeat</keyword>
<keyword evidence="3 11" id="KW-0813">Transport</keyword>
<dbReference type="InterPro" id="IPR047664">
    <property type="entry name" value="SWEET"/>
</dbReference>
<feature type="transmembrane region" description="Helical" evidence="11">
    <location>
        <begin position="12"/>
        <end position="34"/>
    </location>
</feature>
<dbReference type="OrthoDB" id="409725at2759"/>
<evidence type="ECO:0000256" key="11">
    <source>
        <dbReference type="RuleBase" id="RU910715"/>
    </source>
</evidence>
<keyword evidence="13" id="KW-1185">Reference proteome</keyword>
<evidence type="ECO:0000256" key="9">
    <source>
        <dbReference type="ARBA" id="ARBA00023136"/>
    </source>
</evidence>
<evidence type="ECO:0000256" key="5">
    <source>
        <dbReference type="ARBA" id="ARBA00022597"/>
    </source>
</evidence>
<evidence type="ECO:0000256" key="8">
    <source>
        <dbReference type="ARBA" id="ARBA00022989"/>
    </source>
</evidence>
<dbReference type="PANTHER" id="PTHR10791">
    <property type="entry name" value="RAG1-ACTIVATING PROTEIN 1"/>
    <property type="match status" value="1"/>
</dbReference>
<sequence length="237" mass="26620">MASLASLSLGSYFYDICTFAAGLAGNLFAFVLFVSPIPTFRRIVRNQSTEQFSGLPYLYSLLNCLICFWYGLPIVSYGVILVATVNSIGAIFQLVYVSLFIIFADNAKKLKMCGMLIGVFAIFGLITFLSLQMFDHQSRQIFVGYINVASLISMFASPLFIINLVIKTKSVEFMPFHLSLATFLMSISFFAYGMLLRDFFIYIPNGIGSVLGVIQLLLYGHYREKSREEYTLPLFVS</sequence>
<evidence type="ECO:0000256" key="4">
    <source>
        <dbReference type="ARBA" id="ARBA00022475"/>
    </source>
</evidence>
<comment type="subunit">
    <text evidence="10">Forms homooligomers and/or heterooligomers.</text>
</comment>
<feature type="transmembrane region" description="Helical" evidence="11">
    <location>
        <begin position="140"/>
        <end position="166"/>
    </location>
</feature>
<feature type="transmembrane region" description="Helical" evidence="11">
    <location>
        <begin position="199"/>
        <end position="219"/>
    </location>
</feature>
<keyword evidence="5 11" id="KW-0762">Sugar transport</keyword>
<accession>A0A2I0VIE6</accession>
<feature type="transmembrane region" description="Helical" evidence="11">
    <location>
        <begin position="78"/>
        <end position="103"/>
    </location>
</feature>
<keyword evidence="6 11" id="KW-0812">Transmembrane</keyword>
<comment type="subcellular location">
    <subcellularLocation>
        <location evidence="1 11">Cell membrane</location>
        <topology evidence="1 11">Multi-pass membrane protein</topology>
    </subcellularLocation>
</comment>
<evidence type="ECO:0000313" key="12">
    <source>
        <dbReference type="EMBL" id="PKU63153.1"/>
    </source>
</evidence>
<evidence type="ECO:0000256" key="3">
    <source>
        <dbReference type="ARBA" id="ARBA00022448"/>
    </source>
</evidence>
<dbReference type="EMBL" id="KZ503514">
    <property type="protein sequence ID" value="PKU63153.1"/>
    <property type="molecule type" value="Genomic_DNA"/>
</dbReference>
<dbReference type="GO" id="GO:0051119">
    <property type="term" value="F:sugar transmembrane transporter activity"/>
    <property type="evidence" value="ECO:0007669"/>
    <property type="project" value="InterPro"/>
</dbReference>
<keyword evidence="9 11" id="KW-0472">Membrane</keyword>
<dbReference type="FunFam" id="1.20.1280.290:FF:000001">
    <property type="entry name" value="Bidirectional sugar transporter SWEET"/>
    <property type="match status" value="1"/>
</dbReference>
<feature type="transmembrane region" description="Helical" evidence="11">
    <location>
        <begin position="115"/>
        <end position="134"/>
    </location>
</feature>
<proteinExistence type="inferred from homology"/>
<evidence type="ECO:0000256" key="2">
    <source>
        <dbReference type="ARBA" id="ARBA00007809"/>
    </source>
</evidence>
<name>A0A2I0VIE6_9ASPA</name>